<sequence>MKDTLYIDPLAEKSPNWNPYNYTMQNPINLTDPTGMAPEGGETDPRQGTYLIVYGAGSDNPVFKTHNVADGFKINAEAQKEKLIKSGVPESSIVLVQALTENDFLTATNTEYDSGKIVQMDVYAHMSYNAINFGGDSNSENWDSTEGAKDYRLLNNGDTSKYNPDNDNEVLKINASNFEKNAKITLWGCLAGYDYIGIAQDFANHLNSNLVYEFNNFSRFKTTPKGKNIYDGTMIREKDKKNQKVNLTKFKPNN</sequence>
<proteinExistence type="predicted"/>
<name>A0ABV5GIV4_9FLAO</name>
<evidence type="ECO:0000313" key="1">
    <source>
        <dbReference type="EMBL" id="MFB9095293.1"/>
    </source>
</evidence>
<dbReference type="EMBL" id="JBHMEY010000005">
    <property type="protein sequence ID" value="MFB9095293.1"/>
    <property type="molecule type" value="Genomic_DNA"/>
</dbReference>
<dbReference type="RefSeq" id="WP_236457308.1">
    <property type="nucleotide sequence ID" value="NZ_CBCSGE010000027.1"/>
</dbReference>
<keyword evidence="2" id="KW-1185">Reference proteome</keyword>
<evidence type="ECO:0008006" key="3">
    <source>
        <dbReference type="Google" id="ProtNLM"/>
    </source>
</evidence>
<dbReference type="Proteomes" id="UP001589607">
    <property type="component" value="Unassembled WGS sequence"/>
</dbReference>
<dbReference type="Gene3D" id="2.180.10.10">
    <property type="entry name" value="RHS repeat-associated core"/>
    <property type="match status" value="1"/>
</dbReference>
<organism evidence="1 2">
    <name type="scientific">Flavobacterium jumunjinense</name>
    <dbReference type="NCBI Taxonomy" id="998845"/>
    <lineage>
        <taxon>Bacteria</taxon>
        <taxon>Pseudomonadati</taxon>
        <taxon>Bacteroidota</taxon>
        <taxon>Flavobacteriia</taxon>
        <taxon>Flavobacteriales</taxon>
        <taxon>Flavobacteriaceae</taxon>
        <taxon>Flavobacterium</taxon>
    </lineage>
</organism>
<reference evidence="1 2" key="1">
    <citation type="submission" date="2024-09" db="EMBL/GenBank/DDBJ databases">
        <authorList>
            <person name="Sun Q."/>
            <person name="Mori K."/>
        </authorList>
    </citation>
    <scope>NUCLEOTIDE SEQUENCE [LARGE SCALE GENOMIC DNA]</scope>
    <source>
        <strain evidence="1 2">CECT 7955</strain>
    </source>
</reference>
<comment type="caution">
    <text evidence="1">The sequence shown here is derived from an EMBL/GenBank/DDBJ whole genome shotgun (WGS) entry which is preliminary data.</text>
</comment>
<protein>
    <recommendedName>
        <fullName evidence="3">RHS repeat-associated core domain-containing protein</fullName>
    </recommendedName>
</protein>
<gene>
    <name evidence="1" type="ORF">ACFFVF_02095</name>
</gene>
<evidence type="ECO:0000313" key="2">
    <source>
        <dbReference type="Proteomes" id="UP001589607"/>
    </source>
</evidence>
<accession>A0ABV5GIV4</accession>